<reference evidence="3" key="1">
    <citation type="submission" date="2019-02" db="EMBL/GenBank/DDBJ databases">
        <title>Isolation and identification of novel species under the genus Muribaculum.</title>
        <authorList>
            <person name="Miyake S."/>
            <person name="Ding Y."/>
            <person name="Low A."/>
            <person name="Soh M."/>
            <person name="Seedorf H."/>
        </authorList>
    </citation>
    <scope>NUCLEOTIDE SEQUENCE [LARGE SCALE GENOMIC DNA]</scope>
    <source>
        <strain evidence="3">H5</strain>
    </source>
</reference>
<evidence type="ECO:0000313" key="3">
    <source>
        <dbReference type="Proteomes" id="UP000297149"/>
    </source>
</evidence>
<sequence>MAAEIINSILDGPKGIYLVVDASDMKVAFREFLQMIRESEDEKRAYDEELATVTREEACKIFNRSYSTLLRWEKDGYLVPVKIGKTPLYKMSDIKDVLNQNFGKP</sequence>
<dbReference type="Proteomes" id="UP000297149">
    <property type="component" value="Chromosome"/>
</dbReference>
<dbReference type="RefSeq" id="WP_123398911.1">
    <property type="nucleotide sequence ID" value="NZ_CP039396.1"/>
</dbReference>
<organism evidence="2 3">
    <name type="scientific">Duncaniella dubosii</name>
    <dbReference type="NCBI Taxonomy" id="2518971"/>
    <lineage>
        <taxon>Bacteria</taxon>
        <taxon>Pseudomonadati</taxon>
        <taxon>Bacteroidota</taxon>
        <taxon>Bacteroidia</taxon>
        <taxon>Bacteroidales</taxon>
        <taxon>Muribaculaceae</taxon>
        <taxon>Duncaniella</taxon>
    </lineage>
</organism>
<proteinExistence type="predicted"/>
<keyword evidence="3" id="KW-1185">Reference proteome</keyword>
<name>A0A4P7W373_9BACT</name>
<dbReference type="InterPro" id="IPR009061">
    <property type="entry name" value="DNA-bd_dom_put_sf"/>
</dbReference>
<feature type="domain" description="Helix-turn-helix" evidence="1">
    <location>
        <begin position="54"/>
        <end position="101"/>
    </location>
</feature>
<evidence type="ECO:0000313" key="2">
    <source>
        <dbReference type="EMBL" id="QCD42404.1"/>
    </source>
</evidence>
<dbReference type="EMBL" id="CP039396">
    <property type="protein sequence ID" value="QCD42404.1"/>
    <property type="molecule type" value="Genomic_DNA"/>
</dbReference>
<dbReference type="KEGG" id="ddb:E7747_08980"/>
<dbReference type="Pfam" id="PF12728">
    <property type="entry name" value="HTH_17"/>
    <property type="match status" value="1"/>
</dbReference>
<gene>
    <name evidence="2" type="ORF">E7747_08980</name>
</gene>
<dbReference type="InterPro" id="IPR041657">
    <property type="entry name" value="HTH_17"/>
</dbReference>
<keyword evidence="2" id="KW-0238">DNA-binding</keyword>
<accession>A0A4P7W373</accession>
<protein>
    <submittedName>
        <fullName evidence="2">DNA-binding protein</fullName>
    </submittedName>
</protein>
<dbReference type="SUPFAM" id="SSF46955">
    <property type="entry name" value="Putative DNA-binding domain"/>
    <property type="match status" value="1"/>
</dbReference>
<dbReference type="GO" id="GO:0003677">
    <property type="term" value="F:DNA binding"/>
    <property type="evidence" value="ECO:0007669"/>
    <property type="project" value="UniProtKB-KW"/>
</dbReference>
<dbReference type="AlphaFoldDB" id="A0A4P7W373"/>
<evidence type="ECO:0000259" key="1">
    <source>
        <dbReference type="Pfam" id="PF12728"/>
    </source>
</evidence>